<feature type="compositionally biased region" description="Polar residues" evidence="4">
    <location>
        <begin position="659"/>
        <end position="668"/>
    </location>
</feature>
<feature type="compositionally biased region" description="Basic and acidic residues" evidence="4">
    <location>
        <begin position="591"/>
        <end position="610"/>
    </location>
</feature>
<protein>
    <submittedName>
        <fullName evidence="6">FAM83G protein-like</fullName>
    </submittedName>
</protein>
<feature type="region of interest" description="Disordered" evidence="4">
    <location>
        <begin position="690"/>
        <end position="765"/>
    </location>
</feature>
<dbReference type="InterPro" id="IPR050944">
    <property type="entry name" value="FAM83"/>
</dbReference>
<dbReference type="PANTHER" id="PTHR16181:SF29">
    <property type="entry name" value="PROTEIN FAM83A-RELATED"/>
    <property type="match status" value="1"/>
</dbReference>
<comment type="similarity">
    <text evidence="2">Belongs to the FAM83 family.</text>
</comment>
<evidence type="ECO:0000259" key="5">
    <source>
        <dbReference type="Pfam" id="PF07894"/>
    </source>
</evidence>
<dbReference type="PANTHER" id="PTHR16181">
    <property type="entry name" value="PROTEIN FAM83A-RELATED"/>
    <property type="match status" value="1"/>
</dbReference>
<evidence type="ECO:0000313" key="7">
    <source>
        <dbReference type="Proteomes" id="UP000034805"/>
    </source>
</evidence>
<reference evidence="6 7" key="1">
    <citation type="submission" date="2015-08" db="EMBL/GenBank/DDBJ databases">
        <title>The genome of the Asian arowana (Scleropages formosus).</title>
        <authorList>
            <person name="Tan M.H."/>
            <person name="Gan H.M."/>
            <person name="Croft L.J."/>
            <person name="Austin C.M."/>
        </authorList>
    </citation>
    <scope>NUCLEOTIDE SEQUENCE [LARGE SCALE GENOMIC DNA]</scope>
    <source>
        <strain evidence="6">Aro1</strain>
    </source>
</reference>
<feature type="region of interest" description="Disordered" evidence="4">
    <location>
        <begin position="591"/>
        <end position="641"/>
    </location>
</feature>
<dbReference type="GO" id="GO:0007165">
    <property type="term" value="P:signal transduction"/>
    <property type="evidence" value="ECO:0007669"/>
    <property type="project" value="TreeGrafter"/>
</dbReference>
<keyword evidence="3" id="KW-0963">Cytoplasm</keyword>
<evidence type="ECO:0000256" key="2">
    <source>
        <dbReference type="ARBA" id="ARBA00006937"/>
    </source>
</evidence>
<sequence length="822" mass="91514">TLALRTHSRTKRREESPQAARPLGSVTAARFSSVLRAQRSFSELLQPPPFSFPLRFPPGLQTFLPNVSPSGKSTFPGGFTLWSLDCNTVWIKPGGNGTADHFMFTGFRHGLVHRQVPAAMALSQIECLKENHVNWRTNESKPEFFYSEDQRLALEALIQGGRDAFSQFIQEQNIRPFLSDLELERLEATAQVYSPGSESASGNGDESGGSKRAALSLQYWPDRSDCSVPDLDMGWPDCVSYRGVTRVNVYTQPPMEGQAHVKEVVRKTIAQAQKVIAVVMDLFTDLDIFIDLLDAGFKRKVAVYIILEAAGVPHFLNMCRRAGMHKGHLKARPNLRVRCTRGTEFYTRSARKVFGSLGQRFMFVDGDRAVSGSYSFTWTASRLDRNLITVVTGQAVETFDKQFQDLYLLSESVSLSNIHLEEAPEPERAPAPAPAPVLSATVARKLINPKYSLVTSNAVETNTKMASEKNDDNKNPVAKVLKPPRERLEPPPIHPGLLNLERINMIPYLPTWPEPDPPSDVIGFINIRDSSKPMHVHLMRSELFETSQAIRFKDPFILPVNPLPEKACPRPKLSKNSFSSPQVTHVLKDLQHRPQEPLDEAKQKAQRLDHASSSPTLEFQPGKGKTESADQRYPDRDGQQNRQEVIAMEEDGWEEISPGESSDISTTSEEFFECNDLDGLEPRLYSLRNGTCDGTGKSKAVQSKPEPLQGKKHQEKAADDGQQTIVEISSEVLRNPKLVTHNSDGGKKKHQTPGRSPARTTCTDAGDWRCTPTGTTADKPDRYCYTASPAGHTVQRRHLRESSTAWVVQQAGVDTAGEAQDR</sequence>
<dbReference type="EMBL" id="JARO02000044">
    <property type="protein sequence ID" value="KPP80155.1"/>
    <property type="molecule type" value="Genomic_DNA"/>
</dbReference>
<dbReference type="Pfam" id="PF07894">
    <property type="entry name" value="SACK1"/>
    <property type="match status" value="1"/>
</dbReference>
<feature type="region of interest" description="Disordered" evidence="4">
    <location>
        <begin position="649"/>
        <end position="668"/>
    </location>
</feature>
<gene>
    <name evidence="6" type="ORF">Z043_100209</name>
</gene>
<evidence type="ECO:0000256" key="1">
    <source>
        <dbReference type="ARBA" id="ARBA00004496"/>
    </source>
</evidence>
<dbReference type="GO" id="GO:0005737">
    <property type="term" value="C:cytoplasm"/>
    <property type="evidence" value="ECO:0007669"/>
    <property type="project" value="UniProtKB-SubCell"/>
</dbReference>
<feature type="non-terminal residue" evidence="6">
    <location>
        <position position="1"/>
    </location>
</feature>
<feature type="region of interest" description="Disordered" evidence="4">
    <location>
        <begin position="1"/>
        <end position="23"/>
    </location>
</feature>
<dbReference type="FunFam" id="3.30.870.10:FF:000004">
    <property type="entry name" value="protein FAM83H isoform X2"/>
    <property type="match status" value="1"/>
</dbReference>
<feature type="compositionally biased region" description="Basic and acidic residues" evidence="4">
    <location>
        <begin position="624"/>
        <end position="639"/>
    </location>
</feature>
<proteinExistence type="inferred from homology"/>
<feature type="domain" description="Scaffolding anchor of CK1" evidence="5">
    <location>
        <begin position="134"/>
        <end position="411"/>
    </location>
</feature>
<evidence type="ECO:0000256" key="4">
    <source>
        <dbReference type="SAM" id="MobiDB-lite"/>
    </source>
</evidence>
<comment type="subcellular location">
    <subcellularLocation>
        <location evidence="1">Cytoplasm</location>
    </subcellularLocation>
</comment>
<dbReference type="SUPFAM" id="SSF56024">
    <property type="entry name" value="Phospholipase D/nuclease"/>
    <property type="match status" value="1"/>
</dbReference>
<organism evidence="6 7">
    <name type="scientific">Scleropages formosus</name>
    <name type="common">Asian bonytongue</name>
    <name type="synonym">Osteoglossum formosum</name>
    <dbReference type="NCBI Taxonomy" id="113540"/>
    <lineage>
        <taxon>Eukaryota</taxon>
        <taxon>Metazoa</taxon>
        <taxon>Chordata</taxon>
        <taxon>Craniata</taxon>
        <taxon>Vertebrata</taxon>
        <taxon>Euteleostomi</taxon>
        <taxon>Actinopterygii</taxon>
        <taxon>Neopterygii</taxon>
        <taxon>Teleostei</taxon>
        <taxon>Osteoglossocephala</taxon>
        <taxon>Osteoglossomorpha</taxon>
        <taxon>Osteoglossiformes</taxon>
        <taxon>Osteoglossidae</taxon>
        <taxon>Scleropages</taxon>
    </lineage>
</organism>
<evidence type="ECO:0000313" key="6">
    <source>
        <dbReference type="EMBL" id="KPP80155.1"/>
    </source>
</evidence>
<dbReference type="InterPro" id="IPR012461">
    <property type="entry name" value="SACK1"/>
</dbReference>
<dbReference type="GO" id="GO:0019901">
    <property type="term" value="F:protein kinase binding"/>
    <property type="evidence" value="ECO:0007669"/>
    <property type="project" value="TreeGrafter"/>
</dbReference>
<comment type="caution">
    <text evidence="6">The sequence shown here is derived from an EMBL/GenBank/DDBJ whole genome shotgun (WGS) entry which is preliminary data.</text>
</comment>
<evidence type="ECO:0000256" key="3">
    <source>
        <dbReference type="ARBA" id="ARBA00022490"/>
    </source>
</evidence>
<dbReference type="Gene3D" id="3.30.870.10">
    <property type="entry name" value="Endonuclease Chain A"/>
    <property type="match status" value="1"/>
</dbReference>
<feature type="compositionally biased region" description="Basic residues" evidence="4">
    <location>
        <begin position="1"/>
        <end position="11"/>
    </location>
</feature>
<dbReference type="Proteomes" id="UP000034805">
    <property type="component" value="Unassembled WGS sequence"/>
</dbReference>
<dbReference type="AlphaFoldDB" id="A0A0P7VCE7"/>
<name>A0A0P7VCE7_SCLFO</name>
<accession>A0A0P7VCE7</accession>